<dbReference type="InterPro" id="IPR052538">
    <property type="entry name" value="Flavonoid_dioxygenase-like"/>
</dbReference>
<gene>
    <name evidence="2" type="ORF">MICH65_0637</name>
</gene>
<dbReference type="Pfam" id="PF07883">
    <property type="entry name" value="Cupin_2"/>
    <property type="match status" value="1"/>
</dbReference>
<dbReference type="AlphaFoldDB" id="A0A857NHR1"/>
<dbReference type="RefSeq" id="WP_161931991.1">
    <property type="nucleotide sequence ID" value="NZ_CP047901.1"/>
</dbReference>
<keyword evidence="2" id="KW-0413">Isomerase</keyword>
<dbReference type="KEGG" id="caqa:MICH65_0637"/>
<dbReference type="Gene3D" id="2.60.120.10">
    <property type="entry name" value="Jelly Rolls"/>
    <property type="match status" value="1"/>
</dbReference>
<feature type="domain" description="Cupin type-2" evidence="1">
    <location>
        <begin position="32"/>
        <end position="100"/>
    </location>
</feature>
<evidence type="ECO:0000313" key="2">
    <source>
        <dbReference type="EMBL" id="QHO63618.1"/>
    </source>
</evidence>
<proteinExistence type="predicted"/>
<dbReference type="InterPro" id="IPR013096">
    <property type="entry name" value="Cupin_2"/>
</dbReference>
<dbReference type="Proteomes" id="UP000463983">
    <property type="component" value="Chromosome"/>
</dbReference>
<dbReference type="PANTHER" id="PTHR43346:SF1">
    <property type="entry name" value="QUERCETIN 2,3-DIOXYGENASE-RELATED"/>
    <property type="match status" value="1"/>
</dbReference>
<organism evidence="2 3">
    <name type="scientific">Candidatus Chazhemtobacterium aquaticus</name>
    <dbReference type="NCBI Taxonomy" id="2715735"/>
    <lineage>
        <taxon>Bacteria</taxon>
        <taxon>Candidatus Chazhemtobacteraceae</taxon>
        <taxon>Candidatus Chazhemtobacterium</taxon>
    </lineage>
</organism>
<name>A0A857NHR1_9BACT</name>
<dbReference type="EMBL" id="CP047901">
    <property type="protein sequence ID" value="QHO63618.1"/>
    <property type="molecule type" value="Genomic_DNA"/>
</dbReference>
<evidence type="ECO:0000313" key="3">
    <source>
        <dbReference type="Proteomes" id="UP000463983"/>
    </source>
</evidence>
<dbReference type="CDD" id="cd02223">
    <property type="entry name" value="cupin_Bh2720-like"/>
    <property type="match status" value="1"/>
</dbReference>
<reference evidence="3" key="1">
    <citation type="journal article" date="2020" name="Microorganisms">
        <title>Complete Genome of a Member of a New Bacterial Lineage in the Microgenomates Group Reveals an Unusual Nucleotide Composition Disparity Between Two Strands of DNA and Limited Metabolic Potential.</title>
        <authorList>
            <person name="Kadnikov V.V."/>
            <person name="Mardanov A.V."/>
            <person name="Beletsky A.V."/>
            <person name="Karnachuk O.V."/>
            <person name="Ravin N.V."/>
        </authorList>
    </citation>
    <scope>NUCLEOTIDE SEQUENCE [LARGE SCALE GENOMIC DNA]</scope>
</reference>
<dbReference type="InterPro" id="IPR014710">
    <property type="entry name" value="RmlC-like_jellyroll"/>
</dbReference>
<sequence>MPGFHTHLEDETVNNQNFRKVLFTANNTQLVVMSLEPGQDIGMEIHPDNDQFFRVDQGEGKAIINDQEFILQDGDAIIIPAGAEHNIINTSQEAYLKLYTLYSPPHHPDGTIHPTKADAIAAEEAEGH</sequence>
<protein>
    <submittedName>
        <fullName evidence="2">Mannose-6-phosphate isomerase, cupin superfamily</fullName>
    </submittedName>
</protein>
<dbReference type="GO" id="GO:0016853">
    <property type="term" value="F:isomerase activity"/>
    <property type="evidence" value="ECO:0007669"/>
    <property type="project" value="UniProtKB-KW"/>
</dbReference>
<dbReference type="InterPro" id="IPR011051">
    <property type="entry name" value="RmlC_Cupin_sf"/>
</dbReference>
<dbReference type="PANTHER" id="PTHR43346">
    <property type="entry name" value="LIGAND BINDING DOMAIN PROTEIN, PUTATIVE (AFU_ORTHOLOGUE AFUA_6G14370)-RELATED"/>
    <property type="match status" value="1"/>
</dbReference>
<dbReference type="SUPFAM" id="SSF51182">
    <property type="entry name" value="RmlC-like cupins"/>
    <property type="match status" value="1"/>
</dbReference>
<keyword evidence="3" id="KW-1185">Reference proteome</keyword>
<accession>A0A857NHR1</accession>
<evidence type="ECO:0000259" key="1">
    <source>
        <dbReference type="Pfam" id="PF07883"/>
    </source>
</evidence>